<keyword evidence="2" id="KW-1185">Reference proteome</keyword>
<reference evidence="1 2" key="1">
    <citation type="journal article" date="2023" name="Science">
        <title>Complex scaffold remodeling in plant triterpene biosynthesis.</title>
        <authorList>
            <person name="De La Pena R."/>
            <person name="Hodgson H."/>
            <person name="Liu J.C."/>
            <person name="Stephenson M.J."/>
            <person name="Martin A.C."/>
            <person name="Owen C."/>
            <person name="Harkess A."/>
            <person name="Leebens-Mack J."/>
            <person name="Jimenez L.E."/>
            <person name="Osbourn A."/>
            <person name="Sattely E.S."/>
        </authorList>
    </citation>
    <scope>NUCLEOTIDE SEQUENCE [LARGE SCALE GENOMIC DNA]</scope>
    <source>
        <strain evidence="2">cv. JPN11</strain>
        <tissue evidence="1">Leaf</tissue>
    </source>
</reference>
<comment type="caution">
    <text evidence="1">The sequence shown here is derived from an EMBL/GenBank/DDBJ whole genome shotgun (WGS) entry which is preliminary data.</text>
</comment>
<organism evidence="1 2">
    <name type="scientific">Melia azedarach</name>
    <name type="common">Chinaberry tree</name>
    <dbReference type="NCBI Taxonomy" id="155640"/>
    <lineage>
        <taxon>Eukaryota</taxon>
        <taxon>Viridiplantae</taxon>
        <taxon>Streptophyta</taxon>
        <taxon>Embryophyta</taxon>
        <taxon>Tracheophyta</taxon>
        <taxon>Spermatophyta</taxon>
        <taxon>Magnoliopsida</taxon>
        <taxon>eudicotyledons</taxon>
        <taxon>Gunneridae</taxon>
        <taxon>Pentapetalae</taxon>
        <taxon>rosids</taxon>
        <taxon>malvids</taxon>
        <taxon>Sapindales</taxon>
        <taxon>Meliaceae</taxon>
        <taxon>Melia</taxon>
    </lineage>
</organism>
<accession>A0ACC1YCM8</accession>
<name>A0ACC1YCM8_MELAZ</name>
<gene>
    <name evidence="1" type="ORF">OWV82_008699</name>
</gene>
<dbReference type="EMBL" id="CM051397">
    <property type="protein sequence ID" value="KAJ4720962.1"/>
    <property type="molecule type" value="Genomic_DNA"/>
</dbReference>
<evidence type="ECO:0000313" key="1">
    <source>
        <dbReference type="EMBL" id="KAJ4720962.1"/>
    </source>
</evidence>
<evidence type="ECO:0000313" key="2">
    <source>
        <dbReference type="Proteomes" id="UP001164539"/>
    </source>
</evidence>
<protein>
    <submittedName>
        <fullName evidence="1">Cytochrome P450</fullName>
    </submittedName>
</protein>
<sequence length="515" mass="59154">MEIWFVILISLSISALIKAFINLLYSSKKHRYKLPPGPSTLPFIGKVLLSRKSAVELKMILRTLHRKFGPVITVKIGSTPTIFIADRSLAYQALIQNGAVFADRPPAGAVSKVLTSKQHNINSAAYGPTWRLLRRNLTAEILHPTRVKSYSHAPKWVLQILLDCLSSQSKTGDPVRVVGHFQFAMFCLLVLMCFGDKLDEKKIKEVEDVQHLMMLNLRRFNVLNFWPRVTKILFRKLWEEFLQIREQQERVLMPLIRERRRVKKERLANPAEGKEGYLLAYIDTLFDLELPEEKRKLDEKEIMSLCTEFLTAGTDTTSTALQWAMANLVKYPDIQEKLFTEIKGVVGETEREVKEDDLQKMPYLKAVILESLRRHPPAQFLLPHAVKEEIVVDGFLFPKNASINCTVGDVGWDSKIWDDPMAFKPERFLNREEGGVEVFDLTGSREIKMMPFGAGRRICPGLGLALLHLEYFVANLIWNYEWNAADGDEISLEEEHEFTIVMKNPLKARIHPRSK</sequence>
<proteinExistence type="predicted"/>
<dbReference type="Proteomes" id="UP001164539">
    <property type="component" value="Chromosome 4"/>
</dbReference>